<name>A0ACC2CY82_DIPCM</name>
<keyword evidence="2" id="KW-1185">Reference proteome</keyword>
<protein>
    <submittedName>
        <fullName evidence="1">Uncharacterized protein</fullName>
    </submittedName>
</protein>
<dbReference type="EMBL" id="CM055099">
    <property type="protein sequence ID" value="KAJ7546979.1"/>
    <property type="molecule type" value="Genomic_DNA"/>
</dbReference>
<proteinExistence type="predicted"/>
<comment type="caution">
    <text evidence="1">The sequence shown here is derived from an EMBL/GenBank/DDBJ whole genome shotgun (WGS) entry which is preliminary data.</text>
</comment>
<accession>A0ACC2CY82</accession>
<evidence type="ECO:0000313" key="1">
    <source>
        <dbReference type="EMBL" id="KAJ7546979.1"/>
    </source>
</evidence>
<dbReference type="Proteomes" id="UP001162992">
    <property type="component" value="Chromosome 8"/>
</dbReference>
<organism evidence="1 2">
    <name type="scientific">Diphasiastrum complanatum</name>
    <name type="common">Issler's clubmoss</name>
    <name type="synonym">Lycopodium complanatum</name>
    <dbReference type="NCBI Taxonomy" id="34168"/>
    <lineage>
        <taxon>Eukaryota</taxon>
        <taxon>Viridiplantae</taxon>
        <taxon>Streptophyta</taxon>
        <taxon>Embryophyta</taxon>
        <taxon>Tracheophyta</taxon>
        <taxon>Lycopodiopsida</taxon>
        <taxon>Lycopodiales</taxon>
        <taxon>Lycopodiaceae</taxon>
        <taxon>Lycopodioideae</taxon>
        <taxon>Diphasiastrum</taxon>
    </lineage>
</organism>
<evidence type="ECO:0000313" key="2">
    <source>
        <dbReference type="Proteomes" id="UP001162992"/>
    </source>
</evidence>
<reference evidence="2" key="1">
    <citation type="journal article" date="2024" name="Proc. Natl. Acad. Sci. U.S.A.">
        <title>Extraordinary preservation of gene collinearity over three hundred million years revealed in homosporous lycophytes.</title>
        <authorList>
            <person name="Li C."/>
            <person name="Wickell D."/>
            <person name="Kuo L.Y."/>
            <person name="Chen X."/>
            <person name="Nie B."/>
            <person name="Liao X."/>
            <person name="Peng D."/>
            <person name="Ji J."/>
            <person name="Jenkins J."/>
            <person name="Williams M."/>
            <person name="Shu S."/>
            <person name="Plott C."/>
            <person name="Barry K."/>
            <person name="Rajasekar S."/>
            <person name="Grimwood J."/>
            <person name="Han X."/>
            <person name="Sun S."/>
            <person name="Hou Z."/>
            <person name="He W."/>
            <person name="Dai G."/>
            <person name="Sun C."/>
            <person name="Schmutz J."/>
            <person name="Leebens-Mack J.H."/>
            <person name="Li F.W."/>
            <person name="Wang L."/>
        </authorList>
    </citation>
    <scope>NUCLEOTIDE SEQUENCE [LARGE SCALE GENOMIC DNA]</scope>
    <source>
        <strain evidence="2">cv. PW_Plant_1</strain>
    </source>
</reference>
<gene>
    <name evidence="1" type="ORF">O6H91_08G063300</name>
</gene>
<sequence>MIRVIIWILVYCLSFGSWQHVFCIRTLHLQTSSSFFPSSFQHPNLSETLQERSQSVRNRNQRITSDNMVVAKGGFWKMYSHTYSSSNKLLLKFSKLPKYAPNPPSGPSPIGSRFPHRKKKSQTESP</sequence>